<keyword evidence="1" id="KW-0812">Transmembrane</keyword>
<dbReference type="EMBL" id="CP006569">
    <property type="protein sequence ID" value="AHF75657.1"/>
    <property type="molecule type" value="Genomic_DNA"/>
</dbReference>
<dbReference type="Proteomes" id="UP000019028">
    <property type="component" value="Chromosome"/>
</dbReference>
<gene>
    <name evidence="3" type="ORF">Sant_0561</name>
</gene>
<proteinExistence type="predicted"/>
<evidence type="ECO:0000313" key="4">
    <source>
        <dbReference type="Proteomes" id="UP000019028"/>
    </source>
</evidence>
<dbReference type="AlphaFoldDB" id="W0HT09"/>
<feature type="transmembrane region" description="Helical" evidence="1">
    <location>
        <begin position="666"/>
        <end position="685"/>
    </location>
</feature>
<feature type="transmembrane region" description="Helical" evidence="1">
    <location>
        <begin position="419"/>
        <end position="442"/>
    </location>
</feature>
<feature type="transmembrane region" description="Helical" evidence="1">
    <location>
        <begin position="753"/>
        <end position="776"/>
    </location>
</feature>
<dbReference type="OrthoDB" id="6464740at2"/>
<feature type="transmembrane region" description="Helical" evidence="1">
    <location>
        <begin position="697"/>
        <end position="715"/>
    </location>
</feature>
<keyword evidence="4" id="KW-1185">Reference proteome</keyword>
<feature type="domain" description="MacB-like periplasmic core" evidence="2">
    <location>
        <begin position="22"/>
        <end position="198"/>
    </location>
</feature>
<feature type="transmembrane region" description="Helical" evidence="1">
    <location>
        <begin position="12"/>
        <end position="39"/>
    </location>
</feature>
<evidence type="ECO:0000256" key="1">
    <source>
        <dbReference type="SAM" id="Phobius"/>
    </source>
</evidence>
<keyword evidence="1" id="KW-0472">Membrane</keyword>
<organism evidence="3 4">
    <name type="scientific">Sodalis praecaptivus</name>
    <dbReference type="NCBI Taxonomy" id="1239307"/>
    <lineage>
        <taxon>Bacteria</taxon>
        <taxon>Pseudomonadati</taxon>
        <taxon>Pseudomonadota</taxon>
        <taxon>Gammaproteobacteria</taxon>
        <taxon>Enterobacterales</taxon>
        <taxon>Bruguierivoracaceae</taxon>
        <taxon>Sodalis</taxon>
    </lineage>
</organism>
<dbReference type="KEGG" id="sod:Sant_0561"/>
<feature type="transmembrane region" description="Helical" evidence="1">
    <location>
        <begin position="279"/>
        <end position="303"/>
    </location>
</feature>
<name>W0HT09_9GAMM</name>
<dbReference type="Pfam" id="PF12704">
    <property type="entry name" value="MacB_PCD"/>
    <property type="match status" value="1"/>
</dbReference>
<evidence type="ECO:0000259" key="2">
    <source>
        <dbReference type="Pfam" id="PF12704"/>
    </source>
</evidence>
<keyword evidence="1" id="KW-1133">Transmembrane helix</keyword>
<feature type="transmembrane region" description="Helical" evidence="1">
    <location>
        <begin position="324"/>
        <end position="349"/>
    </location>
</feature>
<evidence type="ECO:0000313" key="3">
    <source>
        <dbReference type="EMBL" id="AHF75657.1"/>
    </source>
</evidence>
<dbReference type="PATRIC" id="fig|1239307.3.peg.602"/>
<reference evidence="3 4" key="1">
    <citation type="journal article" date="2014" name="Genome Biol. Evol.">
        <title>Genome degeneration and adaptation in a nascent stage of symbiosis.</title>
        <authorList>
            <person name="Oakeson K.F."/>
            <person name="Gil R."/>
            <person name="Clayton A.L."/>
            <person name="Dunn D.M."/>
            <person name="von Niederhausern A.C."/>
            <person name="Hamil C."/>
            <person name="Aoyagi A."/>
            <person name="Duval B."/>
            <person name="Baca A."/>
            <person name="Silva F.J."/>
            <person name="Vallier A."/>
            <person name="Jackson D.G."/>
            <person name="Latorre A."/>
            <person name="Weiss R.B."/>
            <person name="Heddi A."/>
            <person name="Moya A."/>
            <person name="Dale C."/>
        </authorList>
    </citation>
    <scope>NUCLEOTIDE SEQUENCE [LARGE SCALE GENOMIC DNA]</scope>
    <source>
        <strain evidence="3 4">HS1</strain>
    </source>
</reference>
<feature type="transmembrane region" description="Helical" evidence="1">
    <location>
        <begin position="369"/>
        <end position="398"/>
    </location>
</feature>
<dbReference type="NCBIfam" id="NF038008">
    <property type="entry name" value="ABC_perm_DarB"/>
    <property type="match status" value="1"/>
</dbReference>
<dbReference type="RefSeq" id="WP_025420788.1">
    <property type="nucleotide sequence ID" value="NZ_CP006569.1"/>
</dbReference>
<feature type="transmembrane region" description="Helical" evidence="1">
    <location>
        <begin position="722"/>
        <end position="741"/>
    </location>
</feature>
<dbReference type="HOGENOM" id="CLU_351227_0_0_6"/>
<protein>
    <submittedName>
        <fullName evidence="3">Membrane protein</fullName>
    </submittedName>
</protein>
<accession>W0HT09</accession>
<dbReference type="InterPro" id="IPR025857">
    <property type="entry name" value="MacB_PCD"/>
</dbReference>
<sequence length="787" mass="86929">MIMKEYLDDIKISPVSALLAVVITAFGFVCAFLVLLLFLQDQRTDRFSAEYDRLYRIETRFTVPGGDVIRSARVPLPLADVLQRAPQVEAVGFAYRFFSDIQTAERRVPRVELFAVSPEFLGLINPFQQAITPPRENEIYITPEFNRRYLGFETPVGKAVQLAGKGMFIIKGVVQPQPASSLVMQAMVAFSPSLMEAYYARRGDWYSTQVYTFARMQTRAPPDDGLLREIVRRHAPPLPGAPFTPSQFIHLSARPIDAMHYDGGYADEIATVISRPLLYTLYGAGAFVLVTTLINFFNLNGILHAAKRKGLYIRRALGAADSQLLRDSLASLLPQLLSIVIVSALLLLWLTAASQQVAALLLTQPWTAIAAAFGLVTVVLVAIVLCSHLSYFFLFVLCRGGAVNRYETVVAWYTNRATLMLQLFVSGVIIAAWAGVVAQYHYVRTADFGYRVNGLLTFELNEAVAATGALTRLKEALRREVGSGDIALSSWRPFDMSRSSLTVRHGRQQRQQAFTATAALYANCHFADVWGLETLGGSGALTASQAPDVLHVIATRAFARQMGFATWDEVLSAPFYAEIDDKPFTLRVQRVVDDFYLGDLGAEPQPLLLFITDDRQQYGALRVDNEDQMRRAKQVLAKQMLSPDGMQTVAELHAAHFHDGRLMQHIIRLVALLSLSLMLLSAVIIGQSESRRLAKTLAIMEALGGSTYTGFVYFLKQNGVPLALSLAAAGVAGWALLNRWLAQYERVTSLCYVWAFAALLALALGVVAVMSLTLVADGARHRRHGFG</sequence>